<comment type="caution">
    <text evidence="2">The sequence shown here is derived from an EMBL/GenBank/DDBJ whole genome shotgun (WGS) entry which is preliminary data.</text>
</comment>
<name>A0A8S2TWE8_9BILA</name>
<evidence type="ECO:0000313" key="2">
    <source>
        <dbReference type="EMBL" id="CAF4302808.1"/>
    </source>
</evidence>
<feature type="non-terminal residue" evidence="2">
    <location>
        <position position="47"/>
    </location>
</feature>
<sequence length="47" mass="5362">MSDAITRTTVEHLDKPEYSSLITVNLLGRLRSTTEQVRNVQAVMEEE</sequence>
<protein>
    <submittedName>
        <fullName evidence="2">Uncharacterized protein</fullName>
    </submittedName>
</protein>
<dbReference type="Proteomes" id="UP000682733">
    <property type="component" value="Unassembled WGS sequence"/>
</dbReference>
<accession>A0A8S2TWE8</accession>
<dbReference type="EMBL" id="CAJOBA010057741">
    <property type="protein sequence ID" value="CAF4302808.1"/>
    <property type="molecule type" value="Genomic_DNA"/>
</dbReference>
<dbReference type="Proteomes" id="UP000677228">
    <property type="component" value="Unassembled WGS sequence"/>
</dbReference>
<dbReference type="EMBL" id="CAJNOK010035643">
    <property type="protein sequence ID" value="CAF1515375.1"/>
    <property type="molecule type" value="Genomic_DNA"/>
</dbReference>
<proteinExistence type="predicted"/>
<dbReference type="AlphaFoldDB" id="A0A8S2TWE8"/>
<evidence type="ECO:0000313" key="3">
    <source>
        <dbReference type="Proteomes" id="UP000682733"/>
    </source>
</evidence>
<organism evidence="2 3">
    <name type="scientific">Didymodactylos carnosus</name>
    <dbReference type="NCBI Taxonomy" id="1234261"/>
    <lineage>
        <taxon>Eukaryota</taxon>
        <taxon>Metazoa</taxon>
        <taxon>Spiralia</taxon>
        <taxon>Gnathifera</taxon>
        <taxon>Rotifera</taxon>
        <taxon>Eurotatoria</taxon>
        <taxon>Bdelloidea</taxon>
        <taxon>Philodinida</taxon>
        <taxon>Philodinidae</taxon>
        <taxon>Didymodactylos</taxon>
    </lineage>
</organism>
<gene>
    <name evidence="1" type="ORF">OVA965_LOCUS37557</name>
    <name evidence="2" type="ORF">TMI583_LOCUS38647</name>
</gene>
<evidence type="ECO:0000313" key="1">
    <source>
        <dbReference type="EMBL" id="CAF1515375.1"/>
    </source>
</evidence>
<reference evidence="2" key="1">
    <citation type="submission" date="2021-02" db="EMBL/GenBank/DDBJ databases">
        <authorList>
            <person name="Nowell W R."/>
        </authorList>
    </citation>
    <scope>NUCLEOTIDE SEQUENCE</scope>
</reference>